<dbReference type="EMBL" id="CP058350">
    <property type="protein sequence ID" value="QLF69290.1"/>
    <property type="molecule type" value="Genomic_DNA"/>
</dbReference>
<dbReference type="PANTHER" id="PTHR34129">
    <property type="entry name" value="BLR1139 PROTEIN"/>
    <property type="match status" value="1"/>
</dbReference>
<gene>
    <name evidence="1" type="ORF">FE840_006905</name>
</gene>
<accession>A0ABX6QL79</accession>
<evidence type="ECO:0000313" key="1">
    <source>
        <dbReference type="EMBL" id="QLF69290.1"/>
    </source>
</evidence>
<dbReference type="Pfam" id="PF06108">
    <property type="entry name" value="DUF952"/>
    <property type="match status" value="1"/>
</dbReference>
<keyword evidence="2" id="KW-1185">Reference proteome</keyword>
<name>A0ABX6QL79_9HYPH</name>
<dbReference type="SUPFAM" id="SSF56399">
    <property type="entry name" value="ADP-ribosylation"/>
    <property type="match status" value="1"/>
</dbReference>
<reference evidence="1 2" key="1">
    <citation type="submission" date="2020-06" db="EMBL/GenBank/DDBJ databases">
        <title>Genome sequence of Rhizobium sp strain ADMK78.</title>
        <authorList>
            <person name="Rahi P."/>
        </authorList>
    </citation>
    <scope>NUCLEOTIDE SEQUENCE [LARGE SCALE GENOMIC DNA]</scope>
    <source>
        <strain evidence="1 2">ADMK78</strain>
    </source>
</reference>
<dbReference type="Proteomes" id="UP000308530">
    <property type="component" value="Chromosome"/>
</dbReference>
<dbReference type="InterPro" id="IPR009297">
    <property type="entry name" value="DUF952"/>
</dbReference>
<dbReference type="Gene3D" id="3.20.170.20">
    <property type="entry name" value="Protein of unknown function DUF952"/>
    <property type="match status" value="1"/>
</dbReference>
<dbReference type="PANTHER" id="PTHR34129:SF1">
    <property type="entry name" value="DUF952 DOMAIN-CONTAINING PROTEIN"/>
    <property type="match status" value="1"/>
</dbReference>
<sequence length="117" mass="12733">MTLEKVIYKIVSQELWQSARNAGVFTGAAIDLKDGYIHFSTAAQAIETARLHFAGQTDLLLVAVDAASLGDALLFEASRGGALFPHLHANLPMDSVIWEKPLPLDETGLHIFPEMSE</sequence>
<protein>
    <submittedName>
        <fullName evidence="1">DUF952 domain-containing protein</fullName>
    </submittedName>
</protein>
<evidence type="ECO:0000313" key="2">
    <source>
        <dbReference type="Proteomes" id="UP000308530"/>
    </source>
</evidence>
<proteinExistence type="predicted"/>
<organism evidence="1 2">
    <name type="scientific">Peteryoungia desertarenae</name>
    <dbReference type="NCBI Taxonomy" id="1813451"/>
    <lineage>
        <taxon>Bacteria</taxon>
        <taxon>Pseudomonadati</taxon>
        <taxon>Pseudomonadota</taxon>
        <taxon>Alphaproteobacteria</taxon>
        <taxon>Hyphomicrobiales</taxon>
        <taxon>Rhizobiaceae</taxon>
        <taxon>Peteryoungia</taxon>
    </lineage>
</organism>